<dbReference type="Proteomes" id="UP000503462">
    <property type="component" value="Chromosome 1"/>
</dbReference>
<protein>
    <recommendedName>
        <fullName evidence="4">EXPERA domain-containing protein</fullName>
    </recommendedName>
</protein>
<evidence type="ECO:0000313" key="3">
    <source>
        <dbReference type="Proteomes" id="UP000503462"/>
    </source>
</evidence>
<proteinExistence type="predicted"/>
<evidence type="ECO:0008006" key="4">
    <source>
        <dbReference type="Google" id="ProtNLM"/>
    </source>
</evidence>
<feature type="transmembrane region" description="Helical" evidence="1">
    <location>
        <begin position="78"/>
        <end position="99"/>
    </location>
</feature>
<feature type="transmembrane region" description="Helical" evidence="1">
    <location>
        <begin position="119"/>
        <end position="140"/>
    </location>
</feature>
<gene>
    <name evidence="2" type="ORF">AMS68_001559</name>
</gene>
<organism evidence="2 3">
    <name type="scientific">Peltaster fructicola</name>
    <dbReference type="NCBI Taxonomy" id="286661"/>
    <lineage>
        <taxon>Eukaryota</taxon>
        <taxon>Fungi</taxon>
        <taxon>Dikarya</taxon>
        <taxon>Ascomycota</taxon>
        <taxon>Pezizomycotina</taxon>
        <taxon>Dothideomycetes</taxon>
        <taxon>Dothideomycetes incertae sedis</taxon>
        <taxon>Peltaster</taxon>
    </lineage>
</organism>
<feature type="transmembrane region" description="Helical" evidence="1">
    <location>
        <begin position="49"/>
        <end position="66"/>
    </location>
</feature>
<dbReference type="EMBL" id="CP051139">
    <property type="protein sequence ID" value="QIW96041.1"/>
    <property type="molecule type" value="Genomic_DNA"/>
</dbReference>
<feature type="transmembrane region" description="Helical" evidence="1">
    <location>
        <begin position="12"/>
        <end position="29"/>
    </location>
</feature>
<reference evidence="2 3" key="1">
    <citation type="journal article" date="2016" name="Sci. Rep.">
        <title>Peltaster fructicola genome reveals evolution from an invasive phytopathogen to an ectophytic parasite.</title>
        <authorList>
            <person name="Xu C."/>
            <person name="Chen H."/>
            <person name="Gleason M.L."/>
            <person name="Xu J.R."/>
            <person name="Liu H."/>
            <person name="Zhang R."/>
            <person name="Sun G."/>
        </authorList>
    </citation>
    <scope>NUCLEOTIDE SEQUENCE [LARGE SCALE GENOMIC DNA]</scope>
    <source>
        <strain evidence="2 3">LNHT1506</strain>
    </source>
</reference>
<dbReference type="InterPro" id="IPR046580">
    <property type="entry name" value="DUF6640"/>
</dbReference>
<accession>A0A6H0XMQ8</accession>
<keyword evidence="3" id="KW-1185">Reference proteome</keyword>
<evidence type="ECO:0000256" key="1">
    <source>
        <dbReference type="SAM" id="Phobius"/>
    </source>
</evidence>
<keyword evidence="1" id="KW-1133">Transmembrane helix</keyword>
<name>A0A6H0XMQ8_9PEZI</name>
<keyword evidence="1" id="KW-0472">Membrane</keyword>
<dbReference type="OrthoDB" id="2819018at2759"/>
<dbReference type="AlphaFoldDB" id="A0A6H0XMQ8"/>
<keyword evidence="1" id="KW-0812">Transmembrane</keyword>
<sequence>MSISSTTTTRTLFIIANLFYSGGSFIADFNETHVLNPRWPPHARFHNGQTMSLGILLALLSTYLVFKPATTVAEKRQYVWLAAVVGSFYCLAGLSAILYPGTDWADPEFEVPVRGGQGWGFAIEVLLVWVGYAVDMRALAKLKTA</sequence>
<evidence type="ECO:0000313" key="2">
    <source>
        <dbReference type="EMBL" id="QIW96041.1"/>
    </source>
</evidence>
<dbReference type="Pfam" id="PF20345">
    <property type="entry name" value="DUF6640"/>
    <property type="match status" value="1"/>
</dbReference>